<dbReference type="EMBL" id="JEMB01001859">
    <property type="protein sequence ID" value="KYF84738.1"/>
    <property type="molecule type" value="Genomic_DNA"/>
</dbReference>
<gene>
    <name evidence="3" type="ORF">BE17_53270</name>
</gene>
<dbReference type="Proteomes" id="UP000075635">
    <property type="component" value="Unassembled WGS sequence"/>
</dbReference>
<organism evidence="3 4">
    <name type="scientific">Sorangium cellulosum</name>
    <name type="common">Polyangium cellulosum</name>
    <dbReference type="NCBI Taxonomy" id="56"/>
    <lineage>
        <taxon>Bacteria</taxon>
        <taxon>Pseudomonadati</taxon>
        <taxon>Myxococcota</taxon>
        <taxon>Polyangia</taxon>
        <taxon>Polyangiales</taxon>
        <taxon>Polyangiaceae</taxon>
        <taxon>Sorangium</taxon>
    </lineage>
</organism>
<name>A0A150RY61_SORCE</name>
<sequence>MRTLLPLATLVLMAGPVACGPSPTPAAPTGGQGEVKAGPPQTASPAFDLSPVAEPADVVGLLRWSNPAATLSSVATCAGLSPALAEAGAQGLSSGLLSELVSPSIDANQLAAVVALDAPVHLLVALDDSSKRGTPVAAVSLGLTSLERARGTLEAGATLTEVKPGLWKIGGKEPSSSSCFLAASAGSTPARLLCGDRDRDVTTLGPYLARTLPTLAPEQRDLHGEVRFVPLSAKYGAMAKQQLGGLPILAQSQLSIGQPQFDRALTDATTAVQEELAALIDDASKAVIDLRVDPQSCVNLTAGLELRGQSSWLAKTMAESANRAGPAPALYWRVPKDSHGAFFDHGYDPAHYEGILKTLRAMLDGWLEKEKIGRPADRKALVDVLSLPINQAPSVSAHGYVDAPPAAAAAKDAKPTPNQMFDGMMGSFVGWNLFGFEEAPDRFVKYLKNVVTAYNTPGLRKRLPELDIDPKDLPTVKTVAAPKELGKTSLAVEIQIVNDLPSLDGDTAQGATPSKAKPKPKLTVTLHLLLTGDEKTTWIAFGHDKRELLRRLAQVKAGAPETETLASRPGLEKLKTGKFVSGGFSTLAPITRTLQSVLTTLSKPGAGGMALPPEAQQFGDALAKLPHKGEGLMFVTTQEQGGAAPRAELSINVSKPVLEDIGALLAAGLQMAGITKP</sequence>
<evidence type="ECO:0000313" key="3">
    <source>
        <dbReference type="EMBL" id="KYF84738.1"/>
    </source>
</evidence>
<accession>A0A150RY61</accession>
<proteinExistence type="predicted"/>
<dbReference type="AlphaFoldDB" id="A0A150RY61"/>
<feature type="chain" id="PRO_5007568543" description="Secreted protein" evidence="2">
    <location>
        <begin position="27"/>
        <end position="677"/>
    </location>
</feature>
<reference evidence="3 4" key="1">
    <citation type="submission" date="2014-02" db="EMBL/GenBank/DDBJ databases">
        <title>The small core and large imbalanced accessory genome model reveals a collaborative survival strategy of Sorangium cellulosum strains in nature.</title>
        <authorList>
            <person name="Han K."/>
            <person name="Peng R."/>
            <person name="Blom J."/>
            <person name="Li Y.-Z."/>
        </authorList>
    </citation>
    <scope>NUCLEOTIDE SEQUENCE [LARGE SCALE GENOMIC DNA]</scope>
    <source>
        <strain evidence="3 4">So0011-07</strain>
    </source>
</reference>
<evidence type="ECO:0000256" key="2">
    <source>
        <dbReference type="SAM" id="SignalP"/>
    </source>
</evidence>
<evidence type="ECO:0000256" key="1">
    <source>
        <dbReference type="SAM" id="MobiDB-lite"/>
    </source>
</evidence>
<feature type="region of interest" description="Disordered" evidence="1">
    <location>
        <begin position="23"/>
        <end position="43"/>
    </location>
</feature>
<keyword evidence="2" id="KW-0732">Signal</keyword>
<evidence type="ECO:0008006" key="5">
    <source>
        <dbReference type="Google" id="ProtNLM"/>
    </source>
</evidence>
<comment type="caution">
    <text evidence="3">The sequence shown here is derived from an EMBL/GenBank/DDBJ whole genome shotgun (WGS) entry which is preliminary data.</text>
</comment>
<protein>
    <recommendedName>
        <fullName evidence="5">Secreted protein</fullName>
    </recommendedName>
</protein>
<feature type="signal peptide" evidence="2">
    <location>
        <begin position="1"/>
        <end position="26"/>
    </location>
</feature>
<evidence type="ECO:0000313" key="4">
    <source>
        <dbReference type="Proteomes" id="UP000075635"/>
    </source>
</evidence>